<dbReference type="Proteomes" id="UP000198420">
    <property type="component" value="Unassembled WGS sequence"/>
</dbReference>
<feature type="region of interest" description="Disordered" evidence="2">
    <location>
        <begin position="1"/>
        <end position="28"/>
    </location>
</feature>
<dbReference type="SUPFAM" id="SSF53383">
    <property type="entry name" value="PLP-dependent transferases"/>
    <property type="match status" value="1"/>
</dbReference>
<evidence type="ECO:0000313" key="5">
    <source>
        <dbReference type="Proteomes" id="UP000198420"/>
    </source>
</evidence>
<dbReference type="GO" id="GO:0016829">
    <property type="term" value="F:lyase activity"/>
    <property type="evidence" value="ECO:0007669"/>
    <property type="project" value="UniProtKB-KW"/>
</dbReference>
<evidence type="ECO:0000313" key="4">
    <source>
        <dbReference type="EMBL" id="SNS50755.1"/>
    </source>
</evidence>
<dbReference type="PANTHER" id="PTHR43092">
    <property type="entry name" value="L-CYSTEINE DESULFHYDRASE"/>
    <property type="match status" value="1"/>
</dbReference>
<dbReference type="AlphaFoldDB" id="A0A239F1P0"/>
<dbReference type="InterPro" id="IPR000192">
    <property type="entry name" value="Aminotrans_V_dom"/>
</dbReference>
<dbReference type="Gene3D" id="3.90.1150.10">
    <property type="entry name" value="Aspartate Aminotransferase, domain 1"/>
    <property type="match status" value="1"/>
</dbReference>
<evidence type="ECO:0000256" key="1">
    <source>
        <dbReference type="ARBA" id="ARBA00022898"/>
    </source>
</evidence>
<organism evidence="4 5">
    <name type="scientific">Actinomadura mexicana</name>
    <dbReference type="NCBI Taxonomy" id="134959"/>
    <lineage>
        <taxon>Bacteria</taxon>
        <taxon>Bacillati</taxon>
        <taxon>Actinomycetota</taxon>
        <taxon>Actinomycetes</taxon>
        <taxon>Streptosporangiales</taxon>
        <taxon>Thermomonosporaceae</taxon>
        <taxon>Actinomadura</taxon>
    </lineage>
</organism>
<feature type="domain" description="Aminotransferase class V" evidence="3">
    <location>
        <begin position="83"/>
        <end position="347"/>
    </location>
</feature>
<gene>
    <name evidence="4" type="ORF">SAMN06265355_11950</name>
</gene>
<dbReference type="RefSeq" id="WP_218826362.1">
    <property type="nucleotide sequence ID" value="NZ_FZNP01000019.1"/>
</dbReference>
<dbReference type="Pfam" id="PF00266">
    <property type="entry name" value="Aminotran_5"/>
    <property type="match status" value="1"/>
</dbReference>
<reference evidence="5" key="1">
    <citation type="submission" date="2017-06" db="EMBL/GenBank/DDBJ databases">
        <authorList>
            <person name="Varghese N."/>
            <person name="Submissions S."/>
        </authorList>
    </citation>
    <scope>NUCLEOTIDE SEQUENCE [LARGE SCALE GENOMIC DNA]</scope>
    <source>
        <strain evidence="5">DSM 44485</strain>
    </source>
</reference>
<feature type="compositionally biased region" description="Basic and acidic residues" evidence="2">
    <location>
        <begin position="1"/>
        <end position="12"/>
    </location>
</feature>
<proteinExistence type="predicted"/>
<dbReference type="InterPro" id="IPR015424">
    <property type="entry name" value="PyrdxlP-dep_Trfase"/>
</dbReference>
<sequence>MTQSVKPDERSVPDPAGPANGGSPRRLRDAPWESIRELFALDPTTTHLNTGTVGAMPYEVLDTMDRVTREWTGGLADVYKPSGYYEHRAAIGRAFGVDQDEIVICHNATEGVARIIQGLDLHEGDEVVTTSHECYSVLSNFNLVRNRYGLTIKTLTMPTGYDVTADEIVDLFEAAITPRTKVLAFAGITLFTGTMMPMRRLCELAQRHGLTTVIDGALLPGLVNLDMRALGADFIACSGSKFQCGPLGTGILYLRNKVFPEYNPLPLPTFWPVISTWYPMIGSPPPRTRTSVESDDTALYVQSAGSASIARGAALARACEIWDEIGRDRIERRAMELGDHARRRLVEAFGKESIFSPGEDPLLKSPLIAFNPFRDPEAAWNIKKFTAFTDRLEQEHRIWIRWTEFDVPGSPHQHYAARVCTHLFNTREEIDRAIGIMARLGEEMS</sequence>
<name>A0A239F1P0_9ACTN</name>
<evidence type="ECO:0000259" key="3">
    <source>
        <dbReference type="Pfam" id="PF00266"/>
    </source>
</evidence>
<protein>
    <submittedName>
        <fullName evidence="4">Selenocysteine lyase/Cysteine desulfurase</fullName>
    </submittedName>
</protein>
<keyword evidence="4" id="KW-0456">Lyase</keyword>
<keyword evidence="5" id="KW-1185">Reference proteome</keyword>
<keyword evidence="1" id="KW-0663">Pyridoxal phosphate</keyword>
<dbReference type="InterPro" id="IPR015422">
    <property type="entry name" value="PyrdxlP-dep_Trfase_small"/>
</dbReference>
<dbReference type="Gene3D" id="3.40.640.10">
    <property type="entry name" value="Type I PLP-dependent aspartate aminotransferase-like (Major domain)"/>
    <property type="match status" value="1"/>
</dbReference>
<evidence type="ECO:0000256" key="2">
    <source>
        <dbReference type="SAM" id="MobiDB-lite"/>
    </source>
</evidence>
<dbReference type="InterPro" id="IPR015421">
    <property type="entry name" value="PyrdxlP-dep_Trfase_major"/>
</dbReference>
<dbReference type="EMBL" id="FZNP01000019">
    <property type="protein sequence ID" value="SNS50755.1"/>
    <property type="molecule type" value="Genomic_DNA"/>
</dbReference>
<accession>A0A239F1P0</accession>
<dbReference type="PANTHER" id="PTHR43092:SF6">
    <property type="entry name" value="BLR1280 PROTEIN"/>
    <property type="match status" value="1"/>
</dbReference>